<sequence length="83" mass="9695">MTTMMSLSLDALRLGYRIARLPLRLADDVTASEHVRVFAYRCDRIAAQVLRDESLLLVDHDHSGVVRLHEYRDRLRCRRNSTK</sequence>
<dbReference type="RefSeq" id="WP_005264945.1">
    <property type="nucleotide sequence ID" value="NZ_AJYC02000202.1"/>
</dbReference>
<reference evidence="1 2" key="1">
    <citation type="journal article" date="2013" name="Genome Announc.">
        <title>Draft Genome Sequence of Rhodococcus opacus Strain M213 Shows a Diverse Catabolic Potential.</title>
        <authorList>
            <person name="Pathak A."/>
            <person name="Green S.J."/>
            <person name="Ogram A."/>
            <person name="Chauhan A."/>
        </authorList>
    </citation>
    <scope>NUCLEOTIDE SEQUENCE [LARGE SCALE GENOMIC DNA]</scope>
    <source>
        <strain evidence="1 2">M213</strain>
    </source>
</reference>
<proteinExistence type="predicted"/>
<gene>
    <name evidence="1" type="ORF">WSS_A40965</name>
</gene>
<comment type="caution">
    <text evidence="1">The sequence shown here is derived from an EMBL/GenBank/DDBJ whole genome shotgun (WGS) entry which is preliminary data.</text>
</comment>
<evidence type="ECO:0000313" key="2">
    <source>
        <dbReference type="Proteomes" id="UP000005951"/>
    </source>
</evidence>
<accession>K8X5R2</accession>
<name>K8X5R2_RHOOP</name>
<evidence type="ECO:0000313" key="1">
    <source>
        <dbReference type="EMBL" id="EKT76783.1"/>
    </source>
</evidence>
<dbReference type="AlphaFoldDB" id="K8X5R2"/>
<organism evidence="1 2">
    <name type="scientific">Rhodococcus opacus M213</name>
    <dbReference type="NCBI Taxonomy" id="1129896"/>
    <lineage>
        <taxon>Bacteria</taxon>
        <taxon>Bacillati</taxon>
        <taxon>Actinomycetota</taxon>
        <taxon>Actinomycetes</taxon>
        <taxon>Mycobacteriales</taxon>
        <taxon>Nocardiaceae</taxon>
        <taxon>Rhodococcus</taxon>
    </lineage>
</organism>
<dbReference type="Proteomes" id="UP000005951">
    <property type="component" value="Unassembled WGS sequence"/>
</dbReference>
<protein>
    <submittedName>
        <fullName evidence="1">Uncharacterized protein</fullName>
    </submittedName>
</protein>
<dbReference type="EMBL" id="AJYC02000202">
    <property type="protein sequence ID" value="EKT76783.1"/>
    <property type="molecule type" value="Genomic_DNA"/>
</dbReference>